<keyword evidence="1" id="KW-0614">Plasmid</keyword>
<name>A0ABM8JQS4_9MOLU</name>
<accession>A0ABM8JQS4</accession>
<dbReference type="Proteomes" id="UP001473424">
    <property type="component" value="Plasmid pSAP_1"/>
</dbReference>
<evidence type="ECO:0000313" key="2">
    <source>
        <dbReference type="Proteomes" id="UP001473424"/>
    </source>
</evidence>
<organism evidence="1 2">
    <name type="scientific">Spiroplasma ixodetis</name>
    <dbReference type="NCBI Taxonomy" id="2141"/>
    <lineage>
        <taxon>Bacteria</taxon>
        <taxon>Bacillati</taxon>
        <taxon>Mycoplasmatota</taxon>
        <taxon>Mollicutes</taxon>
        <taxon>Entomoplasmatales</taxon>
        <taxon>Spiroplasmataceae</taxon>
        <taxon>Spiroplasma</taxon>
    </lineage>
</organism>
<evidence type="ECO:0008006" key="3">
    <source>
        <dbReference type="Google" id="ProtNLM"/>
    </source>
</evidence>
<sequence length="171" mass="19587">MKYQNEKPYTISGISLPRLDSQPGETMPISKTIEITPEEIRENVMKVEFREHVIPTIRTVLRTAGEKAAGSISDLKKKSKGITICGGGTYIKKIDEFIKEELSKEYFIEVKSNKSDIKPIRKKYEGDIFEVRISQNPLDNVIDGCVKYRDTIYKQIISEQNPTSEILKKEE</sequence>
<gene>
    <name evidence="1" type="ORF">SAP269_22660</name>
</gene>
<dbReference type="RefSeq" id="WP_353307297.1">
    <property type="nucleotide sequence ID" value="NZ_AP028956.1"/>
</dbReference>
<dbReference type="SUPFAM" id="SSF53067">
    <property type="entry name" value="Actin-like ATPase domain"/>
    <property type="match status" value="1"/>
</dbReference>
<dbReference type="EMBL" id="AP028956">
    <property type="protein sequence ID" value="BET39677.1"/>
    <property type="molecule type" value="Genomic_DNA"/>
</dbReference>
<evidence type="ECO:0000313" key="1">
    <source>
        <dbReference type="EMBL" id="BET39677.1"/>
    </source>
</evidence>
<proteinExistence type="predicted"/>
<dbReference type="InterPro" id="IPR043129">
    <property type="entry name" value="ATPase_NBD"/>
</dbReference>
<geneLocation type="plasmid" evidence="1 2">
    <name>pSAP_1</name>
</geneLocation>
<reference evidence="2" key="1">
    <citation type="journal article" date="2024" name="FEMS Microbiol. Lett.">
        <title>Genomic insights into Spiroplasma endosymbionts that induce male-killing and protective phenotypes in the pea aphid.</title>
        <authorList>
            <person name="Arai H."/>
            <person name="Legeai F."/>
            <person name="Kageyama D."/>
            <person name="Sugio A."/>
            <person name="Simon J.C."/>
        </authorList>
    </citation>
    <scope>NUCLEOTIDE SEQUENCE [LARGE SCALE GENOMIC DNA]</scope>
    <source>
        <strain evidence="2">sAp269</strain>
        <plasmid evidence="2">pSAP_1</plasmid>
    </source>
</reference>
<dbReference type="Gene3D" id="3.30.420.40">
    <property type="match status" value="1"/>
</dbReference>
<protein>
    <recommendedName>
        <fullName evidence="3">Cell division protein FtsA</fullName>
    </recommendedName>
</protein>
<keyword evidence="2" id="KW-1185">Reference proteome</keyword>